<dbReference type="AlphaFoldDB" id="A0A6G0TH18"/>
<feature type="transmembrane region" description="Helical" evidence="1">
    <location>
        <begin position="251"/>
        <end position="268"/>
    </location>
</feature>
<comment type="caution">
    <text evidence="2">The sequence shown here is derived from an EMBL/GenBank/DDBJ whole genome shotgun (WGS) entry which is preliminary data.</text>
</comment>
<protein>
    <submittedName>
        <fullName evidence="2">Uncharacterized protein</fullName>
    </submittedName>
</protein>
<keyword evidence="1" id="KW-0472">Membrane</keyword>
<keyword evidence="1" id="KW-1133">Transmembrane helix</keyword>
<organism evidence="2 3">
    <name type="scientific">Aphis glycines</name>
    <name type="common">Soybean aphid</name>
    <dbReference type="NCBI Taxonomy" id="307491"/>
    <lineage>
        <taxon>Eukaryota</taxon>
        <taxon>Metazoa</taxon>
        <taxon>Ecdysozoa</taxon>
        <taxon>Arthropoda</taxon>
        <taxon>Hexapoda</taxon>
        <taxon>Insecta</taxon>
        <taxon>Pterygota</taxon>
        <taxon>Neoptera</taxon>
        <taxon>Paraneoptera</taxon>
        <taxon>Hemiptera</taxon>
        <taxon>Sternorrhyncha</taxon>
        <taxon>Aphidomorpha</taxon>
        <taxon>Aphidoidea</taxon>
        <taxon>Aphididae</taxon>
        <taxon>Aphidini</taxon>
        <taxon>Aphis</taxon>
        <taxon>Aphis</taxon>
    </lineage>
</organism>
<evidence type="ECO:0000313" key="3">
    <source>
        <dbReference type="Proteomes" id="UP000475862"/>
    </source>
</evidence>
<keyword evidence="1" id="KW-0812">Transmembrane</keyword>
<accession>A0A6G0TH18</accession>
<evidence type="ECO:0000256" key="1">
    <source>
        <dbReference type="SAM" id="Phobius"/>
    </source>
</evidence>
<feature type="transmembrane region" description="Helical" evidence="1">
    <location>
        <begin position="16"/>
        <end position="37"/>
    </location>
</feature>
<name>A0A6G0TH18_APHGL</name>
<feature type="transmembrane region" description="Helical" evidence="1">
    <location>
        <begin position="207"/>
        <end position="231"/>
    </location>
</feature>
<dbReference type="Proteomes" id="UP000475862">
    <property type="component" value="Unassembled WGS sequence"/>
</dbReference>
<gene>
    <name evidence="2" type="ORF">AGLY_009832</name>
</gene>
<keyword evidence="3" id="KW-1185">Reference proteome</keyword>
<sequence>MTIYYLNYGRFDSKNLSWWVFFEVLMIFGIPLMYLIIKFCSPFSLRFCNVFLRFAISFRCLVVLSEEKIFCTRKIEKTSDCSVRRIFMGRGLSWIVDFVLPRRENLKSPIFSFKSSLSFSFSGRLNNITLFDLTCLSINSSMTSCSNEECWVWVSLFSMHNIHSSIFEIFNLRSRFSSIRIEKFLNKSSSLFSIRLNFSFCEFKDEIIFPFDVLSSVTVFMRSLSFFSILFRGTNFYFFDKARYMYQTLPTNYLIGMFIVAFQIRLIYRLSVGDLAGDRGAPSIVGLWACAQSAQWERSACKPVSHGRVEKPNSKE</sequence>
<reference evidence="2 3" key="1">
    <citation type="submission" date="2019-08" db="EMBL/GenBank/DDBJ databases">
        <title>The genome of the soybean aphid Biotype 1, its phylome, world population structure and adaptation to the North American continent.</title>
        <authorList>
            <person name="Giordano R."/>
            <person name="Donthu R.K."/>
            <person name="Hernandez A.G."/>
            <person name="Wright C.L."/>
            <person name="Zimin A.V."/>
        </authorList>
    </citation>
    <scope>NUCLEOTIDE SEQUENCE [LARGE SCALE GENOMIC DNA]</scope>
    <source>
        <tissue evidence="2">Whole aphids</tissue>
    </source>
</reference>
<dbReference type="EMBL" id="VYZN01000038">
    <property type="protein sequence ID" value="KAE9532751.1"/>
    <property type="molecule type" value="Genomic_DNA"/>
</dbReference>
<proteinExistence type="predicted"/>
<evidence type="ECO:0000313" key="2">
    <source>
        <dbReference type="EMBL" id="KAE9532751.1"/>
    </source>
</evidence>